<dbReference type="EMBL" id="KN840682">
    <property type="protein sequence ID" value="KIP02341.1"/>
    <property type="molecule type" value="Genomic_DNA"/>
</dbReference>
<accession>A0A0C3RQZ4</accession>
<feature type="region of interest" description="Disordered" evidence="1">
    <location>
        <begin position="1"/>
        <end position="94"/>
    </location>
</feature>
<name>A0A0C3RQZ4_PHLG1</name>
<dbReference type="Proteomes" id="UP000053257">
    <property type="component" value="Unassembled WGS sequence"/>
</dbReference>
<evidence type="ECO:0000313" key="2">
    <source>
        <dbReference type="EMBL" id="KIP02341.1"/>
    </source>
</evidence>
<evidence type="ECO:0000313" key="3">
    <source>
        <dbReference type="Proteomes" id="UP000053257"/>
    </source>
</evidence>
<feature type="compositionally biased region" description="Basic residues" evidence="1">
    <location>
        <begin position="320"/>
        <end position="333"/>
    </location>
</feature>
<dbReference type="Gene3D" id="1.10.10.2360">
    <property type="match status" value="1"/>
</dbReference>
<feature type="compositionally biased region" description="Low complexity" evidence="1">
    <location>
        <begin position="292"/>
        <end position="306"/>
    </location>
</feature>
<organism evidence="2 3">
    <name type="scientific">Phlebiopsis gigantea (strain 11061_1 CR5-6)</name>
    <name type="common">White-rot fungus</name>
    <name type="synonym">Peniophora gigantea</name>
    <dbReference type="NCBI Taxonomy" id="745531"/>
    <lineage>
        <taxon>Eukaryota</taxon>
        <taxon>Fungi</taxon>
        <taxon>Dikarya</taxon>
        <taxon>Basidiomycota</taxon>
        <taxon>Agaricomycotina</taxon>
        <taxon>Agaricomycetes</taxon>
        <taxon>Polyporales</taxon>
        <taxon>Phanerochaetaceae</taxon>
        <taxon>Phlebiopsis</taxon>
    </lineage>
</organism>
<feature type="region of interest" description="Disordered" evidence="1">
    <location>
        <begin position="260"/>
        <end position="333"/>
    </location>
</feature>
<proteinExistence type="predicted"/>
<feature type="compositionally biased region" description="Low complexity" evidence="1">
    <location>
        <begin position="62"/>
        <end position="75"/>
    </location>
</feature>
<reference evidence="2 3" key="1">
    <citation type="journal article" date="2014" name="PLoS Genet.">
        <title>Analysis of the Phlebiopsis gigantea genome, transcriptome and secretome provides insight into its pioneer colonization strategies of wood.</title>
        <authorList>
            <person name="Hori C."/>
            <person name="Ishida T."/>
            <person name="Igarashi K."/>
            <person name="Samejima M."/>
            <person name="Suzuki H."/>
            <person name="Master E."/>
            <person name="Ferreira P."/>
            <person name="Ruiz-Duenas F.J."/>
            <person name="Held B."/>
            <person name="Canessa P."/>
            <person name="Larrondo L.F."/>
            <person name="Schmoll M."/>
            <person name="Druzhinina I.S."/>
            <person name="Kubicek C.P."/>
            <person name="Gaskell J.A."/>
            <person name="Kersten P."/>
            <person name="St John F."/>
            <person name="Glasner J."/>
            <person name="Sabat G."/>
            <person name="Splinter BonDurant S."/>
            <person name="Syed K."/>
            <person name="Yadav J."/>
            <person name="Mgbeahuruike A.C."/>
            <person name="Kovalchuk A."/>
            <person name="Asiegbu F.O."/>
            <person name="Lackner G."/>
            <person name="Hoffmeister D."/>
            <person name="Rencoret J."/>
            <person name="Gutierrez A."/>
            <person name="Sun H."/>
            <person name="Lindquist E."/>
            <person name="Barry K."/>
            <person name="Riley R."/>
            <person name="Grigoriev I.V."/>
            <person name="Henrissat B."/>
            <person name="Kues U."/>
            <person name="Berka R.M."/>
            <person name="Martinez A.T."/>
            <person name="Covert S.F."/>
            <person name="Blanchette R.A."/>
            <person name="Cullen D."/>
        </authorList>
    </citation>
    <scope>NUCLEOTIDE SEQUENCE [LARGE SCALE GENOMIC DNA]</scope>
    <source>
        <strain evidence="2 3">11061_1 CR5-6</strain>
    </source>
</reference>
<dbReference type="AlphaFoldDB" id="A0A0C3RQZ4"/>
<dbReference type="OrthoDB" id="3797628at2759"/>
<gene>
    <name evidence="2" type="ORF">PHLGIDRAFT_122544</name>
</gene>
<feature type="compositionally biased region" description="Basic and acidic residues" evidence="1">
    <location>
        <begin position="1"/>
        <end position="14"/>
    </location>
</feature>
<dbReference type="STRING" id="745531.A0A0C3RQZ4"/>
<dbReference type="HOGENOM" id="CLU_834477_0_0_1"/>
<evidence type="ECO:0000256" key="1">
    <source>
        <dbReference type="SAM" id="MobiDB-lite"/>
    </source>
</evidence>
<keyword evidence="3" id="KW-1185">Reference proteome</keyword>
<protein>
    <submittedName>
        <fullName evidence="2">Uncharacterized protein</fullName>
    </submittedName>
</protein>
<sequence>MPSSDKRPSEDPLVKRPGRISSSSVNTPAPATAVPPTPLMPDMTRSQNIGDLRRTTAALAGSLPPVSPSVQTPSSTPQPPREPPSYTAQAMSASHCAEISKPHFPFSSAPTSSFGPTSELPSHMAQPVRADYSAESFNWDFSSDSCSGPIDTPASYFSPGPPAGATTAPVYDGSPMEAVRSKFPMRVTEISSSFLTALNNVPYNGIPGVLAGSSMIPFSSSREEDPVNISGMLHYENISCMPAYQSAHADELRVQDYQQGRRPAVMPPRNAEPAPLDTYLTPLPPARGGQGPPANRAPATAIASAATFQYRDESLDPSPGRKKRTAHRKNRHR</sequence>